<dbReference type="PANTHER" id="PTHR43331">
    <property type="entry name" value="HOMOSERINE DEHYDROGENASE"/>
    <property type="match status" value="1"/>
</dbReference>
<evidence type="ECO:0000256" key="14">
    <source>
        <dbReference type="ARBA" id="ARBA00023167"/>
    </source>
</evidence>
<dbReference type="Gene3D" id="3.30.70.260">
    <property type="match status" value="1"/>
</dbReference>
<accession>A0A2S5GFW1</accession>
<dbReference type="AlphaFoldDB" id="A0A2S5GFW1"/>
<feature type="binding site" evidence="17">
    <location>
        <begin position="12"/>
        <end position="19"/>
    </location>
    <ligand>
        <name>NADP(+)</name>
        <dbReference type="ChEBI" id="CHEBI:58349"/>
    </ligand>
</feature>
<keyword evidence="13" id="KW-0915">Sodium</keyword>
<evidence type="ECO:0000256" key="3">
    <source>
        <dbReference type="ARBA" id="ARBA00005062"/>
    </source>
</evidence>
<organism evidence="21 22">
    <name type="scientific">Jeotgalibacillus proteolyticus</name>
    <dbReference type="NCBI Taxonomy" id="2082395"/>
    <lineage>
        <taxon>Bacteria</taxon>
        <taxon>Bacillati</taxon>
        <taxon>Bacillota</taxon>
        <taxon>Bacilli</taxon>
        <taxon>Bacillales</taxon>
        <taxon>Caryophanaceae</taxon>
        <taxon>Jeotgalibacillus</taxon>
    </lineage>
</organism>
<evidence type="ECO:0000313" key="22">
    <source>
        <dbReference type="Proteomes" id="UP000239047"/>
    </source>
</evidence>
<keyword evidence="14 18" id="KW-0486">Methionine biosynthesis</keyword>
<dbReference type="InterPro" id="IPR001342">
    <property type="entry name" value="HDH_cat"/>
</dbReference>
<feature type="active site" description="Proton donor" evidence="16">
    <location>
        <position position="208"/>
    </location>
</feature>
<feature type="binding site" evidence="17">
    <location>
        <position position="108"/>
    </location>
    <ligand>
        <name>NADPH</name>
        <dbReference type="ChEBI" id="CHEBI:57783"/>
    </ligand>
</feature>
<evidence type="ECO:0000256" key="17">
    <source>
        <dbReference type="PIRSR" id="PIRSR000098-2"/>
    </source>
</evidence>
<comment type="similarity">
    <text evidence="4 19">Belongs to the homoserine dehydrogenase family.</text>
</comment>
<keyword evidence="11 18" id="KW-0560">Oxidoreductase</keyword>
<dbReference type="SUPFAM" id="SSF55021">
    <property type="entry name" value="ACT-like"/>
    <property type="match status" value="1"/>
</dbReference>
<gene>
    <name evidence="21" type="ORF">C4B60_00425</name>
</gene>
<evidence type="ECO:0000256" key="19">
    <source>
        <dbReference type="RuleBase" id="RU004171"/>
    </source>
</evidence>
<proteinExistence type="inferred from homology"/>
<dbReference type="PROSITE" id="PS51671">
    <property type="entry name" value="ACT"/>
    <property type="match status" value="1"/>
</dbReference>
<dbReference type="GO" id="GO:0004412">
    <property type="term" value="F:homoserine dehydrogenase activity"/>
    <property type="evidence" value="ECO:0007669"/>
    <property type="project" value="UniProtKB-EC"/>
</dbReference>
<dbReference type="NCBIfam" id="NF004976">
    <property type="entry name" value="PRK06349.1"/>
    <property type="match status" value="1"/>
</dbReference>
<dbReference type="GO" id="GO:0046872">
    <property type="term" value="F:metal ion binding"/>
    <property type="evidence" value="ECO:0007669"/>
    <property type="project" value="UniProtKB-KW"/>
</dbReference>
<dbReference type="GO" id="GO:0050661">
    <property type="term" value="F:NADP binding"/>
    <property type="evidence" value="ECO:0007669"/>
    <property type="project" value="InterPro"/>
</dbReference>
<evidence type="ECO:0000256" key="8">
    <source>
        <dbReference type="ARBA" id="ARBA00022697"/>
    </source>
</evidence>
<evidence type="ECO:0000256" key="10">
    <source>
        <dbReference type="ARBA" id="ARBA00022857"/>
    </source>
</evidence>
<dbReference type="InterPro" id="IPR036291">
    <property type="entry name" value="NAD(P)-bd_dom_sf"/>
</dbReference>
<comment type="cofactor">
    <cofactor evidence="1">
        <name>a metal cation</name>
        <dbReference type="ChEBI" id="CHEBI:25213"/>
    </cofactor>
</comment>
<keyword evidence="8 18" id="KW-0791">Threonine biosynthesis</keyword>
<evidence type="ECO:0000256" key="11">
    <source>
        <dbReference type="ARBA" id="ARBA00023002"/>
    </source>
</evidence>
<comment type="pathway">
    <text evidence="3 18">Amino-acid biosynthesis; L-methionine biosynthesis via de novo pathway; L-homoserine from L-aspartate: step 3/3.</text>
</comment>
<evidence type="ECO:0000256" key="7">
    <source>
        <dbReference type="ARBA" id="ARBA00022605"/>
    </source>
</evidence>
<dbReference type="PIRSF" id="PIRSF000098">
    <property type="entry name" value="Homoser_dehydrog"/>
    <property type="match status" value="1"/>
</dbReference>
<dbReference type="Pfam" id="PF03447">
    <property type="entry name" value="NAD_binding_3"/>
    <property type="match status" value="1"/>
</dbReference>
<dbReference type="Gene3D" id="3.40.50.720">
    <property type="entry name" value="NAD(P)-binding Rossmann-like Domain"/>
    <property type="match status" value="1"/>
</dbReference>
<protein>
    <recommendedName>
        <fullName evidence="6 18">Homoserine dehydrogenase</fullName>
        <ecNumber evidence="5 18">1.1.1.3</ecNumber>
    </recommendedName>
</protein>
<feature type="domain" description="ACT" evidence="20">
    <location>
        <begin position="353"/>
        <end position="431"/>
    </location>
</feature>
<comment type="caution">
    <text evidence="21">The sequence shown here is derived from an EMBL/GenBank/DDBJ whole genome shotgun (WGS) entry which is preliminary data.</text>
</comment>
<evidence type="ECO:0000256" key="15">
    <source>
        <dbReference type="ARBA" id="ARBA00048841"/>
    </source>
</evidence>
<dbReference type="GO" id="GO:0009088">
    <property type="term" value="P:threonine biosynthetic process"/>
    <property type="evidence" value="ECO:0007669"/>
    <property type="project" value="UniProtKB-UniPathway"/>
</dbReference>
<keyword evidence="9" id="KW-0479">Metal-binding</keyword>
<evidence type="ECO:0000256" key="2">
    <source>
        <dbReference type="ARBA" id="ARBA00005056"/>
    </source>
</evidence>
<keyword evidence="12" id="KW-0520">NAD</keyword>
<evidence type="ECO:0000313" key="21">
    <source>
        <dbReference type="EMBL" id="PPA71879.1"/>
    </source>
</evidence>
<dbReference type="PROSITE" id="PS01042">
    <property type="entry name" value="HOMOSER_DHGENASE"/>
    <property type="match status" value="1"/>
</dbReference>
<dbReference type="Pfam" id="PF00742">
    <property type="entry name" value="Homoserine_dh"/>
    <property type="match status" value="1"/>
</dbReference>
<dbReference type="Gene3D" id="3.30.360.10">
    <property type="entry name" value="Dihydrodipicolinate Reductase, domain 2"/>
    <property type="match status" value="1"/>
</dbReference>
<dbReference type="Proteomes" id="UP000239047">
    <property type="component" value="Unassembled WGS sequence"/>
</dbReference>
<comment type="catalytic activity">
    <reaction evidence="15">
        <text>L-homoserine + NADP(+) = L-aspartate 4-semialdehyde + NADPH + H(+)</text>
        <dbReference type="Rhea" id="RHEA:15761"/>
        <dbReference type="ChEBI" id="CHEBI:15378"/>
        <dbReference type="ChEBI" id="CHEBI:57476"/>
        <dbReference type="ChEBI" id="CHEBI:57783"/>
        <dbReference type="ChEBI" id="CHEBI:58349"/>
        <dbReference type="ChEBI" id="CHEBI:537519"/>
        <dbReference type="EC" id="1.1.1.3"/>
    </reaction>
    <physiologicalReaction direction="right-to-left" evidence="15">
        <dbReference type="Rhea" id="RHEA:15763"/>
    </physiologicalReaction>
</comment>
<evidence type="ECO:0000256" key="1">
    <source>
        <dbReference type="ARBA" id="ARBA00001920"/>
    </source>
</evidence>
<dbReference type="GO" id="GO:0009086">
    <property type="term" value="P:methionine biosynthetic process"/>
    <property type="evidence" value="ECO:0007669"/>
    <property type="project" value="UniProtKB-KW"/>
</dbReference>
<keyword evidence="10 17" id="KW-0521">NADP</keyword>
<evidence type="ECO:0000256" key="9">
    <source>
        <dbReference type="ARBA" id="ARBA00022723"/>
    </source>
</evidence>
<dbReference type="CDD" id="cd04881">
    <property type="entry name" value="ACT_HSDH-Hom"/>
    <property type="match status" value="1"/>
</dbReference>
<keyword evidence="22" id="KW-1185">Reference proteome</keyword>
<dbReference type="SUPFAM" id="SSF51735">
    <property type="entry name" value="NAD(P)-binding Rossmann-fold domains"/>
    <property type="match status" value="1"/>
</dbReference>
<feature type="binding site" evidence="17">
    <location>
        <position position="193"/>
    </location>
    <ligand>
        <name>L-homoserine</name>
        <dbReference type="ChEBI" id="CHEBI:57476"/>
    </ligand>
</feature>
<sequence>MTNNKDLTIGMLGFGTVGSGVATMIRDNEKELTQRLGVKVNIGKIVVRDLDKERGTHVDSSLLCTNVHDVINDPSIDVIVEVMGGIEEARDAIEKALRARKPVITANKDLMALHGHSLLHLAHENGCDLYYEASVAGGIPIIRTLEDGLASDRISGIMGIVNGTTNYILTKMKEENWSYEEALSKAQALGFAESDPTSDVEGLDAARKMAILATLAFSMEVHLEDVAVTGMTSITTEDLQLAEQFGYSVKMLGFAERDAEGVDVSVEPVFLTSSHPLAAVRNEYNAVYIYGDAVGETMFYGPGAGSMPTATSVVSDILAACRNLLLGVGGMRSHDPMNTRLIKGEEEQHAQFFHRLLVKDEIGVFSELTSIYSRHHASLGSIIQRPGEKPEEAEVILITHSISRKNHKAIIDELTASNSVKEIISQYRVEGGTKS</sequence>
<dbReference type="FunFam" id="3.30.360.10:FF:000005">
    <property type="entry name" value="Homoserine dehydrogenase"/>
    <property type="match status" value="1"/>
</dbReference>
<dbReference type="RefSeq" id="WP_104055615.1">
    <property type="nucleotide sequence ID" value="NZ_PREZ01000001.1"/>
</dbReference>
<dbReference type="PANTHER" id="PTHR43331:SF1">
    <property type="entry name" value="HOMOSERINE DEHYDROGENASE"/>
    <property type="match status" value="1"/>
</dbReference>
<dbReference type="FunFam" id="3.40.50.720:FF:000062">
    <property type="entry name" value="Homoserine dehydrogenase"/>
    <property type="match status" value="1"/>
</dbReference>
<dbReference type="InterPro" id="IPR002912">
    <property type="entry name" value="ACT_dom"/>
</dbReference>
<dbReference type="UniPathway" id="UPA00050">
    <property type="reaction ID" value="UER00063"/>
</dbReference>
<dbReference type="InterPro" id="IPR016204">
    <property type="entry name" value="HDH"/>
</dbReference>
<evidence type="ECO:0000256" key="16">
    <source>
        <dbReference type="PIRSR" id="PIRSR000098-1"/>
    </source>
</evidence>
<dbReference type="InterPro" id="IPR045865">
    <property type="entry name" value="ACT-like_dom_sf"/>
</dbReference>
<dbReference type="OrthoDB" id="9808167at2"/>
<evidence type="ECO:0000256" key="18">
    <source>
        <dbReference type="RuleBase" id="RU000579"/>
    </source>
</evidence>
<dbReference type="UniPathway" id="UPA00051">
    <property type="reaction ID" value="UER00465"/>
</dbReference>
<reference evidence="21 22" key="1">
    <citation type="submission" date="2018-02" db="EMBL/GenBank/DDBJ databases">
        <title>Jeotgalibacillus proteolyticum sp. nov. a protease producing bacterium isolated from ocean sediments of Laizhou Bay.</title>
        <authorList>
            <person name="Li Y."/>
        </authorList>
    </citation>
    <scope>NUCLEOTIDE SEQUENCE [LARGE SCALE GENOMIC DNA]</scope>
    <source>
        <strain evidence="21 22">22-7</strain>
    </source>
</reference>
<evidence type="ECO:0000256" key="13">
    <source>
        <dbReference type="ARBA" id="ARBA00023053"/>
    </source>
</evidence>
<evidence type="ECO:0000259" key="20">
    <source>
        <dbReference type="PROSITE" id="PS51671"/>
    </source>
</evidence>
<dbReference type="SUPFAM" id="SSF55347">
    <property type="entry name" value="Glyceraldehyde-3-phosphate dehydrogenase-like, C-terminal domain"/>
    <property type="match status" value="1"/>
</dbReference>
<evidence type="ECO:0000256" key="5">
    <source>
        <dbReference type="ARBA" id="ARBA00013213"/>
    </source>
</evidence>
<evidence type="ECO:0000256" key="6">
    <source>
        <dbReference type="ARBA" id="ARBA00013376"/>
    </source>
</evidence>
<dbReference type="EMBL" id="PREZ01000001">
    <property type="protein sequence ID" value="PPA71879.1"/>
    <property type="molecule type" value="Genomic_DNA"/>
</dbReference>
<dbReference type="InterPro" id="IPR019811">
    <property type="entry name" value="HDH_CS"/>
</dbReference>
<evidence type="ECO:0000256" key="12">
    <source>
        <dbReference type="ARBA" id="ARBA00023027"/>
    </source>
</evidence>
<evidence type="ECO:0000256" key="4">
    <source>
        <dbReference type="ARBA" id="ARBA00006753"/>
    </source>
</evidence>
<dbReference type="InterPro" id="IPR005106">
    <property type="entry name" value="Asp/hSer_DH_NAD-bd"/>
</dbReference>
<dbReference type="EC" id="1.1.1.3" evidence="5 18"/>
<name>A0A2S5GFW1_9BACL</name>
<comment type="pathway">
    <text evidence="2 18">Amino-acid biosynthesis; L-threonine biosynthesis; L-threonine from L-aspartate: step 3/5.</text>
</comment>
<keyword evidence="7 18" id="KW-0028">Amino-acid biosynthesis</keyword>